<comment type="caution">
    <text evidence="8">Lacks conserved residue(s) required for the propagation of feature annotation.</text>
</comment>
<feature type="disulfide bond" evidence="8">
    <location>
        <begin position="182"/>
        <end position="200"/>
    </location>
</feature>
<feature type="disulfide bond" evidence="8">
    <location>
        <begin position="68"/>
        <end position="83"/>
    </location>
</feature>
<evidence type="ECO:0000259" key="10">
    <source>
        <dbReference type="PROSITE" id="PS50050"/>
    </source>
</evidence>
<evidence type="ECO:0000256" key="4">
    <source>
        <dbReference type="ARBA" id="ARBA00022729"/>
    </source>
</evidence>
<dbReference type="GO" id="GO:0006915">
    <property type="term" value="P:apoptotic process"/>
    <property type="evidence" value="ECO:0007669"/>
    <property type="project" value="UniProtKB-KW"/>
</dbReference>
<sequence length="374" mass="42620">MKHLKYLDVYIILTVIFGFVLDVTVVYGLNESWSSYSKDGTLCYYCSPGTYFIDDCLTHNTQAQCKPCPTQTFITSKNIAIYCKPCTQCDHVVRNFHLAAVLEKCTSTSNTVCGCKPTHHFVQDHGGLGRGHCFENTKCPAGNGIFKKATIFSDTECTECNLGYTYSPFDSYESCIPCTEHCSNGTHIKYPCNRTNDIVCEKDKGLPTQTNQTKNNNNTMRIAIVCITVIPITIGIICFIVLIKRRRQERQSDSFQLKDFKKDVPQWMKDCIINDVVDWPKLFGCCSSRGLLLPDWESFIRLLCRGSDMSIQGERIVAIAKESYDKDKPQTRMYHAMDLWKQKNYTGDDIKMFNTFASAFRNHQAIVREMNCCC</sequence>
<feature type="repeat" description="TNFR-Cys" evidence="8">
    <location>
        <begin position="67"/>
        <end position="113"/>
    </location>
</feature>
<name>A0A8S3QVB9_MYTED</name>
<reference evidence="11" key="1">
    <citation type="submission" date="2021-03" db="EMBL/GenBank/DDBJ databases">
        <authorList>
            <person name="Bekaert M."/>
        </authorList>
    </citation>
    <scope>NUCLEOTIDE SEQUENCE</scope>
</reference>
<keyword evidence="5" id="KW-0677">Repeat</keyword>
<dbReference type="InterPro" id="IPR001368">
    <property type="entry name" value="TNFR/NGFR_Cys_rich_reg"/>
</dbReference>
<keyword evidence="12" id="KW-1185">Reference proteome</keyword>
<dbReference type="PANTHER" id="PTHR23097:SF181">
    <property type="entry name" value="CASPASE-8-LIKE"/>
    <property type="match status" value="1"/>
</dbReference>
<keyword evidence="3" id="KW-0053">Apoptosis</keyword>
<evidence type="ECO:0000256" key="3">
    <source>
        <dbReference type="ARBA" id="ARBA00022703"/>
    </source>
</evidence>
<evidence type="ECO:0000256" key="8">
    <source>
        <dbReference type="PROSITE-ProRule" id="PRU00206"/>
    </source>
</evidence>
<feature type="disulfide bond" evidence="8">
    <location>
        <begin position="160"/>
        <end position="175"/>
    </location>
</feature>
<dbReference type="InterPro" id="IPR052459">
    <property type="entry name" value="TNFRSF_decoy_receptor"/>
</dbReference>
<keyword evidence="7" id="KW-0325">Glycoprotein</keyword>
<dbReference type="SMART" id="SM00208">
    <property type="entry name" value="TNFR"/>
    <property type="match status" value="3"/>
</dbReference>
<evidence type="ECO:0000256" key="6">
    <source>
        <dbReference type="ARBA" id="ARBA00023157"/>
    </source>
</evidence>
<evidence type="ECO:0000256" key="1">
    <source>
        <dbReference type="ARBA" id="ARBA00004613"/>
    </source>
</evidence>
<organism evidence="11 12">
    <name type="scientific">Mytilus edulis</name>
    <name type="common">Blue mussel</name>
    <dbReference type="NCBI Taxonomy" id="6550"/>
    <lineage>
        <taxon>Eukaryota</taxon>
        <taxon>Metazoa</taxon>
        <taxon>Spiralia</taxon>
        <taxon>Lophotrochozoa</taxon>
        <taxon>Mollusca</taxon>
        <taxon>Bivalvia</taxon>
        <taxon>Autobranchia</taxon>
        <taxon>Pteriomorphia</taxon>
        <taxon>Mytilida</taxon>
        <taxon>Mytiloidea</taxon>
        <taxon>Mytilidae</taxon>
        <taxon>Mytilinae</taxon>
        <taxon>Mytilus</taxon>
    </lineage>
</organism>
<comment type="subcellular location">
    <subcellularLocation>
        <location evidence="1">Secreted</location>
    </subcellularLocation>
</comment>
<accession>A0A8S3QVB9</accession>
<evidence type="ECO:0000256" key="5">
    <source>
        <dbReference type="ARBA" id="ARBA00022737"/>
    </source>
</evidence>
<feature type="transmembrane region" description="Helical" evidence="9">
    <location>
        <begin position="222"/>
        <end position="243"/>
    </location>
</feature>
<keyword evidence="9" id="KW-0812">Transmembrane</keyword>
<feature type="domain" description="TNFR-Cys" evidence="10">
    <location>
        <begin position="67"/>
        <end position="113"/>
    </location>
</feature>
<dbReference type="Pfam" id="PF00020">
    <property type="entry name" value="TNFR_c6"/>
    <property type="match status" value="2"/>
</dbReference>
<keyword evidence="9" id="KW-1133">Transmembrane helix</keyword>
<evidence type="ECO:0000256" key="9">
    <source>
        <dbReference type="SAM" id="Phobius"/>
    </source>
</evidence>
<feature type="repeat" description="TNFR-Cys" evidence="8">
    <location>
        <begin position="159"/>
        <end position="200"/>
    </location>
</feature>
<evidence type="ECO:0000256" key="7">
    <source>
        <dbReference type="ARBA" id="ARBA00023180"/>
    </source>
</evidence>
<feature type="transmembrane region" description="Helical" evidence="9">
    <location>
        <begin position="7"/>
        <end position="29"/>
    </location>
</feature>
<evidence type="ECO:0000256" key="2">
    <source>
        <dbReference type="ARBA" id="ARBA00022525"/>
    </source>
</evidence>
<dbReference type="EMBL" id="CAJPWZ010000755">
    <property type="protein sequence ID" value="CAG2200701.1"/>
    <property type="molecule type" value="Genomic_DNA"/>
</dbReference>
<dbReference type="SUPFAM" id="SSF57586">
    <property type="entry name" value="TNF receptor-like"/>
    <property type="match status" value="2"/>
</dbReference>
<dbReference type="PROSITE" id="PS50050">
    <property type="entry name" value="TNFR_NGFR_2"/>
    <property type="match status" value="2"/>
</dbReference>
<proteinExistence type="predicted"/>
<evidence type="ECO:0000313" key="12">
    <source>
        <dbReference type="Proteomes" id="UP000683360"/>
    </source>
</evidence>
<keyword evidence="6 8" id="KW-1015">Disulfide bond</keyword>
<dbReference type="Gene3D" id="2.10.50.10">
    <property type="entry name" value="Tumor Necrosis Factor Receptor, subunit A, domain 2"/>
    <property type="match status" value="3"/>
</dbReference>
<dbReference type="Proteomes" id="UP000683360">
    <property type="component" value="Unassembled WGS sequence"/>
</dbReference>
<protein>
    <submittedName>
        <fullName evidence="11">NGFR</fullName>
    </submittedName>
</protein>
<feature type="domain" description="TNFR-Cys" evidence="10">
    <location>
        <begin position="159"/>
        <end position="200"/>
    </location>
</feature>
<dbReference type="AlphaFoldDB" id="A0A8S3QVB9"/>
<keyword evidence="2" id="KW-0964">Secreted</keyword>
<keyword evidence="4" id="KW-0732">Signal</keyword>
<comment type="caution">
    <text evidence="11">The sequence shown here is derived from an EMBL/GenBank/DDBJ whole genome shotgun (WGS) entry which is preliminary data.</text>
</comment>
<keyword evidence="9" id="KW-0472">Membrane</keyword>
<gene>
    <name evidence="11" type="ORF">MEDL_15335</name>
</gene>
<dbReference type="GO" id="GO:0005576">
    <property type="term" value="C:extracellular region"/>
    <property type="evidence" value="ECO:0007669"/>
    <property type="project" value="UniProtKB-SubCell"/>
</dbReference>
<dbReference type="OrthoDB" id="6071331at2759"/>
<dbReference type="PANTHER" id="PTHR23097">
    <property type="entry name" value="TUMOR NECROSIS FACTOR RECEPTOR SUPERFAMILY MEMBER"/>
    <property type="match status" value="1"/>
</dbReference>
<evidence type="ECO:0000313" key="11">
    <source>
        <dbReference type="EMBL" id="CAG2200701.1"/>
    </source>
</evidence>